<evidence type="ECO:0000313" key="4">
    <source>
        <dbReference type="EMBL" id="MCC2190479.1"/>
    </source>
</evidence>
<dbReference type="CDD" id="cd22359">
    <property type="entry name" value="SfsA-like_bacterial"/>
    <property type="match status" value="1"/>
</dbReference>
<feature type="domain" description="SfsA N-terminal OB" evidence="3">
    <location>
        <begin position="19"/>
        <end position="85"/>
    </location>
</feature>
<keyword evidence="5" id="KW-1185">Reference proteome</keyword>
<comment type="caution">
    <text evidence="4">The sequence shown here is derived from an EMBL/GenBank/DDBJ whole genome shotgun (WGS) entry which is preliminary data.</text>
</comment>
<dbReference type="AlphaFoldDB" id="A0AAE3DU10"/>
<protein>
    <recommendedName>
        <fullName evidence="1">Sugar fermentation stimulation protein homolog</fullName>
    </recommendedName>
</protein>
<evidence type="ECO:0000259" key="2">
    <source>
        <dbReference type="Pfam" id="PF03749"/>
    </source>
</evidence>
<accession>A0AAE3DU10</accession>
<evidence type="ECO:0000259" key="3">
    <source>
        <dbReference type="Pfam" id="PF17746"/>
    </source>
</evidence>
<feature type="domain" description="Sugar fermentation stimulation protein C-terminal" evidence="2">
    <location>
        <begin position="92"/>
        <end position="221"/>
    </location>
</feature>
<proteinExistence type="inferred from homology"/>
<gene>
    <name evidence="1 4" type="primary">sfsA</name>
    <name evidence="4" type="ORF">LKD71_11800</name>
</gene>
<dbReference type="PANTHER" id="PTHR30545">
    <property type="entry name" value="SUGAR FERMENTATION STIMULATION PROTEIN A"/>
    <property type="match status" value="1"/>
</dbReference>
<dbReference type="InterPro" id="IPR041465">
    <property type="entry name" value="SfsA_N"/>
</dbReference>
<dbReference type="PANTHER" id="PTHR30545:SF2">
    <property type="entry name" value="SUGAR FERMENTATION STIMULATION PROTEIN A"/>
    <property type="match status" value="1"/>
</dbReference>
<name>A0AAE3DU10_9FIRM</name>
<dbReference type="Proteomes" id="UP001197875">
    <property type="component" value="Unassembled WGS sequence"/>
</dbReference>
<sequence length="229" mass="25874">MVKQKPKIIYENTVPGNFVRRINRFTAEVLIDGKPEMVHVKNTGRLQELLVPDAKVTLQKTLNPNRKTAYDLISVYKSELKWVNIDSLAPNALMKQQLISMNYDLVKPEYTYGDSRIDFYMERNGEKFLTEVKGCTLADDLHPGTGLFPDAPTERGVKHLHELAKAAKEGYHCAIAFVIQMNGIYRVLPNEEKQPEFKEALVNAAKAGVQVAFYRCEVETDSIKIAGVS</sequence>
<dbReference type="RefSeq" id="WP_227615562.1">
    <property type="nucleotide sequence ID" value="NZ_JAJEPR010000020.1"/>
</dbReference>
<dbReference type="InterPro" id="IPR040452">
    <property type="entry name" value="SfsA_C"/>
</dbReference>
<dbReference type="Pfam" id="PF17746">
    <property type="entry name" value="SfsA_N"/>
    <property type="match status" value="1"/>
</dbReference>
<comment type="similarity">
    <text evidence="1">Belongs to the SfsA family.</text>
</comment>
<dbReference type="NCBIfam" id="TIGR00230">
    <property type="entry name" value="sfsA"/>
    <property type="match status" value="1"/>
</dbReference>
<reference evidence="4 5" key="1">
    <citation type="submission" date="2021-10" db="EMBL/GenBank/DDBJ databases">
        <title>Anaerobic single-cell dispensing facilitates the cultivation of human gut bacteria.</title>
        <authorList>
            <person name="Afrizal A."/>
        </authorList>
    </citation>
    <scope>NUCLEOTIDE SEQUENCE [LARGE SCALE GENOMIC DNA]</scope>
    <source>
        <strain evidence="4 5">CLA-AA-H277</strain>
    </source>
</reference>
<evidence type="ECO:0000313" key="5">
    <source>
        <dbReference type="Proteomes" id="UP001197875"/>
    </source>
</evidence>
<organism evidence="4 5">
    <name type="scientific">Fusicatenibacter faecihominis</name>
    <dbReference type="NCBI Taxonomy" id="2881276"/>
    <lineage>
        <taxon>Bacteria</taxon>
        <taxon>Bacillati</taxon>
        <taxon>Bacillota</taxon>
        <taxon>Clostridia</taxon>
        <taxon>Lachnospirales</taxon>
        <taxon>Lachnospiraceae</taxon>
        <taxon>Fusicatenibacter</taxon>
    </lineage>
</organism>
<dbReference type="Pfam" id="PF03749">
    <property type="entry name" value="SfsA"/>
    <property type="match status" value="1"/>
</dbReference>
<dbReference type="GO" id="GO:0003677">
    <property type="term" value="F:DNA binding"/>
    <property type="evidence" value="ECO:0007669"/>
    <property type="project" value="InterPro"/>
</dbReference>
<evidence type="ECO:0000256" key="1">
    <source>
        <dbReference type="HAMAP-Rule" id="MF_00095"/>
    </source>
</evidence>
<dbReference type="HAMAP" id="MF_00095">
    <property type="entry name" value="SfsA"/>
    <property type="match status" value="1"/>
</dbReference>
<dbReference type="Gene3D" id="2.40.50.580">
    <property type="match status" value="1"/>
</dbReference>
<dbReference type="InterPro" id="IPR005224">
    <property type="entry name" value="SfsA"/>
</dbReference>
<dbReference type="EMBL" id="JAJEPR010000020">
    <property type="protein sequence ID" value="MCC2190479.1"/>
    <property type="molecule type" value="Genomic_DNA"/>
</dbReference>
<dbReference type="Gene3D" id="3.40.1350.60">
    <property type="match status" value="1"/>
</dbReference>